<feature type="region of interest" description="Disordered" evidence="1">
    <location>
        <begin position="194"/>
        <end position="311"/>
    </location>
</feature>
<gene>
    <name evidence="2" type="ORF">ACFQ4A_16020</name>
</gene>
<evidence type="ECO:0000313" key="3">
    <source>
        <dbReference type="Proteomes" id="UP001597178"/>
    </source>
</evidence>
<dbReference type="EMBL" id="JBHTNH010000029">
    <property type="protein sequence ID" value="MFD1363156.1"/>
    <property type="molecule type" value="Genomic_DNA"/>
</dbReference>
<feature type="compositionally biased region" description="Polar residues" evidence="1">
    <location>
        <begin position="203"/>
        <end position="222"/>
    </location>
</feature>
<evidence type="ECO:0000256" key="1">
    <source>
        <dbReference type="SAM" id="MobiDB-lite"/>
    </source>
</evidence>
<organism evidence="2 3">
    <name type="scientific">Lentibacillus salinarum</name>
    <dbReference type="NCBI Taxonomy" id="446820"/>
    <lineage>
        <taxon>Bacteria</taxon>
        <taxon>Bacillati</taxon>
        <taxon>Bacillota</taxon>
        <taxon>Bacilli</taxon>
        <taxon>Bacillales</taxon>
        <taxon>Bacillaceae</taxon>
        <taxon>Lentibacillus</taxon>
    </lineage>
</organism>
<dbReference type="Pfam" id="PF03837">
    <property type="entry name" value="RecT"/>
    <property type="match status" value="1"/>
</dbReference>
<dbReference type="RefSeq" id="WP_382402396.1">
    <property type="nucleotide sequence ID" value="NZ_JBHTNH010000029.1"/>
</dbReference>
<evidence type="ECO:0000313" key="2">
    <source>
        <dbReference type="EMBL" id="MFD1363156.1"/>
    </source>
</evidence>
<reference evidence="3" key="1">
    <citation type="journal article" date="2019" name="Int. J. Syst. Evol. Microbiol.">
        <title>The Global Catalogue of Microorganisms (GCM) 10K type strain sequencing project: providing services to taxonomists for standard genome sequencing and annotation.</title>
        <authorList>
            <consortium name="The Broad Institute Genomics Platform"/>
            <consortium name="The Broad Institute Genome Sequencing Center for Infectious Disease"/>
            <person name="Wu L."/>
            <person name="Ma J."/>
        </authorList>
    </citation>
    <scope>NUCLEOTIDE SEQUENCE [LARGE SCALE GENOMIC DNA]</scope>
    <source>
        <strain evidence="3">CCUG 54822</strain>
    </source>
</reference>
<name>A0ABW3ZXL7_9BACI</name>
<accession>A0ABW3ZXL7</accession>
<sequence>MEKALTFSKDQKNLIWQRFVQPAGGTQPELMQFIEICETFGLNPLLGDIVFQRYNTKNGPKTNFITTRDGLLRVATHQPDFIGAPNAGVVKEGDEFEFIPSEGDVKHKFGKKRGKIIGAYAVMYHKRFRPVSVFVDFEEYFKANAKSQQQYGGSPIWDSMPTAMITKVAEVFVLKRQFPLGGLYTAEEMGIDDIGNSVPGDAGSTQPVLSQETPPTPSQSQNEKQEKPVSVKSDEQEQKQEKSEDKTQQEKSKNEQTDQQKSPDNKQKKQPAKEQPVEKQQEPEQQPKQQESQKQEVQLADTDNGSAKGREYVLENFKSGTSPSGVPFAKLTVTDQETNEEKLVLAKGQESVDLTAQIPDEQPFNMETSEENGFHFLEAVNGQRSARTAS</sequence>
<feature type="compositionally biased region" description="Basic and acidic residues" evidence="1">
    <location>
        <begin position="223"/>
        <end position="282"/>
    </location>
</feature>
<dbReference type="Proteomes" id="UP001597178">
    <property type="component" value="Unassembled WGS sequence"/>
</dbReference>
<dbReference type="InterPro" id="IPR018330">
    <property type="entry name" value="RecT_fam"/>
</dbReference>
<feature type="compositionally biased region" description="Low complexity" evidence="1">
    <location>
        <begin position="283"/>
        <end position="298"/>
    </location>
</feature>
<keyword evidence="3" id="KW-1185">Reference proteome</keyword>
<proteinExistence type="predicted"/>
<comment type="caution">
    <text evidence="2">The sequence shown here is derived from an EMBL/GenBank/DDBJ whole genome shotgun (WGS) entry which is preliminary data.</text>
</comment>
<protein>
    <submittedName>
        <fullName evidence="2">RecT family recombinase</fullName>
    </submittedName>
</protein>